<dbReference type="AlphaFoldDB" id="A0A0D9XPM6"/>
<dbReference type="InterPro" id="IPR011676">
    <property type="entry name" value="DUF1618"/>
</dbReference>
<dbReference type="HOGENOM" id="CLU_019112_4_0_1"/>
<dbReference type="PANTHER" id="PTHR33074:SF76">
    <property type="entry name" value="OS11G0569701 PROTEIN"/>
    <property type="match status" value="1"/>
</dbReference>
<reference evidence="3" key="2">
    <citation type="submission" date="2013-12" db="EMBL/GenBank/DDBJ databases">
        <authorList>
            <person name="Yu Y."/>
            <person name="Lee S."/>
            <person name="de Baynast K."/>
            <person name="Wissotski M."/>
            <person name="Liu L."/>
            <person name="Talag J."/>
            <person name="Goicoechea J."/>
            <person name="Angelova A."/>
            <person name="Jetty R."/>
            <person name="Kudrna D."/>
            <person name="Golser W."/>
            <person name="Rivera L."/>
            <person name="Zhang J."/>
            <person name="Wing R."/>
        </authorList>
    </citation>
    <scope>NUCLEOTIDE SEQUENCE</scope>
</reference>
<dbReference type="Gramene" id="LPERR11G04160.1">
    <property type="protein sequence ID" value="LPERR11G04160.1"/>
    <property type="gene ID" value="LPERR11G04160"/>
</dbReference>
<evidence type="ECO:0000313" key="3">
    <source>
        <dbReference type="Proteomes" id="UP000032180"/>
    </source>
</evidence>
<feature type="domain" description="DUF1618" evidence="1">
    <location>
        <begin position="205"/>
        <end position="346"/>
    </location>
</feature>
<protein>
    <recommendedName>
        <fullName evidence="1">DUF1618 domain-containing protein</fullName>
    </recommendedName>
</protein>
<dbReference type="Proteomes" id="UP000032180">
    <property type="component" value="Chromosome 11"/>
</dbReference>
<reference evidence="2 3" key="1">
    <citation type="submission" date="2012-08" db="EMBL/GenBank/DDBJ databases">
        <title>Oryza genome evolution.</title>
        <authorList>
            <person name="Wing R.A."/>
        </authorList>
    </citation>
    <scope>NUCLEOTIDE SEQUENCE</scope>
</reference>
<dbReference type="Pfam" id="PF07762">
    <property type="entry name" value="DUF1618"/>
    <property type="match status" value="1"/>
</dbReference>
<accession>A0A0D9XPM6</accession>
<dbReference type="EnsemblPlants" id="LPERR11G04160.1">
    <property type="protein sequence ID" value="LPERR11G04160.1"/>
    <property type="gene ID" value="LPERR11G04160"/>
</dbReference>
<organism evidence="2 3">
    <name type="scientific">Leersia perrieri</name>
    <dbReference type="NCBI Taxonomy" id="77586"/>
    <lineage>
        <taxon>Eukaryota</taxon>
        <taxon>Viridiplantae</taxon>
        <taxon>Streptophyta</taxon>
        <taxon>Embryophyta</taxon>
        <taxon>Tracheophyta</taxon>
        <taxon>Spermatophyta</taxon>
        <taxon>Magnoliopsida</taxon>
        <taxon>Liliopsida</taxon>
        <taxon>Poales</taxon>
        <taxon>Poaceae</taxon>
        <taxon>BOP clade</taxon>
        <taxon>Oryzoideae</taxon>
        <taxon>Oryzeae</taxon>
        <taxon>Oryzinae</taxon>
        <taxon>Leersia</taxon>
    </lineage>
</organism>
<keyword evidence="3" id="KW-1185">Reference proteome</keyword>
<proteinExistence type="predicted"/>
<evidence type="ECO:0000259" key="1">
    <source>
        <dbReference type="Pfam" id="PF07762"/>
    </source>
</evidence>
<dbReference type="PANTHER" id="PTHR33074">
    <property type="entry name" value="EXPRESSED PROTEIN-RELATED"/>
    <property type="match status" value="1"/>
</dbReference>
<name>A0A0D9XPM6_9ORYZ</name>
<evidence type="ECO:0000313" key="2">
    <source>
        <dbReference type="EnsemblPlants" id="LPERR11G04160.1"/>
    </source>
</evidence>
<dbReference type="eggNOG" id="ENOG502R7NY">
    <property type="taxonomic scope" value="Eukaryota"/>
</dbReference>
<sequence>METKPTASTLPSGGGSYPQWVILFKYATLDDADDAKTTDAASFGDPRTEATSRSSGGHHIRVSFLLDSPPFSSRLSFRCSPCGSRSDYSYRNDPPTMGIVAVGGDSLLLSMVYQKGYENESFLLNAQATGILRRGGAGEEFVVAELVGKGYDDGFTPEYLLVLRSNDGEWKLTKVQIVHDDGKAEEVSRWKSDMVFPIADRLLCWVDLYRGVILCNPFDERPHLLYVSLPVDAPKDKFDREFGDYSINPRLCPIEKRGFWVSDDGTELRFVNISPRCCCGSSGITSCHNSNNAFVITSWTMRMKEMTWVMEAMVDATEFWSLEAYAGLPNVRPKHPLVSMDNPHLIFFVVEEERQRKKSHVDRAKWLVMFDMRSKTMLSVIRYDESDRRIAQSSYYHTYFPSKITNYFTFNETSSNVANKTLANKLAISDIIASYSSRSSSCMPSAKLEHSQVSKVVASAKEIFSALEEIPELACDDLLRAYSILCYDISQHRFRSLMGLPMSLRKRWLLLEIKSITPQHPIVSMDNPDLIFFMVKEPYQRGNLSYDLAFWKIIFDMRSKTQLSVYHYDKCQQPQTWQPK</sequence>
<reference evidence="2" key="3">
    <citation type="submission" date="2015-04" db="UniProtKB">
        <authorList>
            <consortium name="EnsemblPlants"/>
        </authorList>
    </citation>
    <scope>IDENTIFICATION</scope>
</reference>